<proteinExistence type="predicted"/>
<evidence type="ECO:0000313" key="3">
    <source>
        <dbReference type="Proteomes" id="UP000434639"/>
    </source>
</evidence>
<dbReference type="EMBL" id="WMIB01000024">
    <property type="protein sequence ID" value="MTH55194.1"/>
    <property type="molecule type" value="Genomic_DNA"/>
</dbReference>
<keyword evidence="1" id="KW-0472">Membrane</keyword>
<reference evidence="2 3" key="1">
    <citation type="journal article" date="2017" name="Int. J. Syst. Evol. Microbiol.">
        <title>Bacillus mangrovi sp. nov., isolated from a sediment sample from a mangrove forest.</title>
        <authorList>
            <person name="Gupta V."/>
            <person name="Singh P.K."/>
            <person name="Korpole S."/>
            <person name="Tanuku N.R.S."/>
            <person name="Pinnaka A.K."/>
        </authorList>
    </citation>
    <scope>NUCLEOTIDE SEQUENCE [LARGE SCALE GENOMIC DNA]</scope>
    <source>
        <strain evidence="2 3">KCTC 33872</strain>
    </source>
</reference>
<dbReference type="InterPro" id="IPR007404">
    <property type="entry name" value="YdjM-like"/>
</dbReference>
<evidence type="ECO:0000256" key="1">
    <source>
        <dbReference type="SAM" id="Phobius"/>
    </source>
</evidence>
<name>A0A7X2S7Q9_9BACI</name>
<dbReference type="OrthoDB" id="2857442at2"/>
<organism evidence="2 3">
    <name type="scientific">Metabacillus mangrovi</name>
    <dbReference type="NCBI Taxonomy" id="1491830"/>
    <lineage>
        <taxon>Bacteria</taxon>
        <taxon>Bacillati</taxon>
        <taxon>Bacillota</taxon>
        <taxon>Bacilli</taxon>
        <taxon>Bacillales</taxon>
        <taxon>Bacillaceae</taxon>
        <taxon>Metabacillus</taxon>
    </lineage>
</organism>
<dbReference type="Proteomes" id="UP000434639">
    <property type="component" value="Unassembled WGS sequence"/>
</dbReference>
<evidence type="ECO:0000313" key="2">
    <source>
        <dbReference type="EMBL" id="MTH55194.1"/>
    </source>
</evidence>
<dbReference type="Pfam" id="PF04307">
    <property type="entry name" value="YdjM"/>
    <property type="match status" value="1"/>
</dbReference>
<gene>
    <name evidence="2" type="ORF">GKZ89_17485</name>
</gene>
<feature type="transmembrane region" description="Helical" evidence="1">
    <location>
        <begin position="156"/>
        <end position="173"/>
    </location>
</feature>
<feature type="transmembrane region" description="Helical" evidence="1">
    <location>
        <begin position="21"/>
        <end position="44"/>
    </location>
</feature>
<protein>
    <recommendedName>
        <fullName evidence="4">Phospholipase C/D domain-containing protein</fullName>
    </recommendedName>
</protein>
<comment type="caution">
    <text evidence="2">The sequence shown here is derived from an EMBL/GenBank/DDBJ whole genome shotgun (WGS) entry which is preliminary data.</text>
</comment>
<keyword evidence="1" id="KW-0812">Transmembrane</keyword>
<evidence type="ECO:0008006" key="4">
    <source>
        <dbReference type="Google" id="ProtNLM"/>
    </source>
</evidence>
<keyword evidence="1" id="KW-1133">Transmembrane helix</keyword>
<dbReference type="RefSeq" id="WP_155113690.1">
    <property type="nucleotide sequence ID" value="NZ_WMIB01000024.1"/>
</dbReference>
<feature type="transmembrane region" description="Helical" evidence="1">
    <location>
        <begin position="84"/>
        <end position="102"/>
    </location>
</feature>
<keyword evidence="3" id="KW-1185">Reference proteome</keyword>
<sequence length="191" mass="22224">MNTLHHGFWTYMLFRKKKQMVKFFVIGSMAPDFVYFIMFFYLLLKNLLMNWFGLEKAAFSLRGAVHGLFDEPVTIVLRQGGHSLFIWTVAFIIIAIGSRTLWVNGWLAFCYGWLGHILIDLLTHVQDAVPVFYPVSDLIFRGPVSYYDRDFFGREFSMINSVLIAAAILYLLIEKIRTKRRLKKSSYTAGQ</sequence>
<accession>A0A7X2S7Q9</accession>
<dbReference type="AlphaFoldDB" id="A0A7X2S7Q9"/>